<keyword evidence="3" id="KW-0963">Cytoplasm</keyword>
<dbReference type="PANTHER" id="PTHR33059">
    <property type="entry name" value="FCS-LIKE ZINC FINGER 5"/>
    <property type="match status" value="1"/>
</dbReference>
<dbReference type="PROSITE" id="PS51795">
    <property type="entry name" value="ZF_FLZ"/>
    <property type="match status" value="1"/>
</dbReference>
<feature type="domain" description="FLZ-type" evidence="7">
    <location>
        <begin position="54"/>
        <end position="98"/>
    </location>
</feature>
<evidence type="ECO:0000256" key="3">
    <source>
        <dbReference type="ARBA" id="ARBA00022490"/>
    </source>
</evidence>
<dbReference type="Pfam" id="PF04570">
    <property type="entry name" value="zf-FLZ"/>
    <property type="match status" value="1"/>
</dbReference>
<keyword evidence="9" id="KW-1185">Reference proteome</keyword>
<keyword evidence="5" id="KW-0863">Zinc-finger</keyword>
<keyword evidence="5" id="KW-0862">Zinc</keyword>
<evidence type="ECO:0000313" key="8">
    <source>
        <dbReference type="EMBL" id="MCD7454623.1"/>
    </source>
</evidence>
<reference evidence="8 9" key="1">
    <citation type="journal article" date="2021" name="BMC Genomics">
        <title>Datura genome reveals duplications of psychoactive alkaloid biosynthetic genes and high mutation rate following tissue culture.</title>
        <authorList>
            <person name="Rajewski A."/>
            <person name="Carter-House D."/>
            <person name="Stajich J."/>
            <person name="Litt A."/>
        </authorList>
    </citation>
    <scope>NUCLEOTIDE SEQUENCE [LARGE SCALE GENOMIC DNA]</scope>
    <source>
        <strain evidence="8">AR-01</strain>
    </source>
</reference>
<comment type="subcellular location">
    <subcellularLocation>
        <location evidence="1">Cytoplasm</location>
    </subcellularLocation>
</comment>
<evidence type="ECO:0000256" key="6">
    <source>
        <dbReference type="PROSITE-ProRule" id="PRU01131"/>
    </source>
</evidence>
<organism evidence="8 9">
    <name type="scientific">Datura stramonium</name>
    <name type="common">Jimsonweed</name>
    <name type="synonym">Common thornapple</name>
    <dbReference type="NCBI Taxonomy" id="4076"/>
    <lineage>
        <taxon>Eukaryota</taxon>
        <taxon>Viridiplantae</taxon>
        <taxon>Streptophyta</taxon>
        <taxon>Embryophyta</taxon>
        <taxon>Tracheophyta</taxon>
        <taxon>Spermatophyta</taxon>
        <taxon>Magnoliopsida</taxon>
        <taxon>eudicotyledons</taxon>
        <taxon>Gunneridae</taxon>
        <taxon>Pentapetalae</taxon>
        <taxon>asterids</taxon>
        <taxon>lamiids</taxon>
        <taxon>Solanales</taxon>
        <taxon>Solanaceae</taxon>
        <taxon>Solanoideae</taxon>
        <taxon>Datureae</taxon>
        <taxon>Datura</taxon>
    </lineage>
</organism>
<keyword evidence="4" id="KW-0479">Metal-binding</keyword>
<comment type="similarity">
    <text evidence="2">Belongs to the FLZ family.</text>
</comment>
<gene>
    <name evidence="8" type="ORF">HAX54_025369</name>
</gene>
<comment type="caution">
    <text evidence="8">The sequence shown here is derived from an EMBL/GenBank/DDBJ whole genome shotgun (WGS) entry which is preliminary data.</text>
</comment>
<evidence type="ECO:0000313" key="9">
    <source>
        <dbReference type="Proteomes" id="UP000823775"/>
    </source>
</evidence>
<proteinExistence type="inferred from homology"/>
<dbReference type="PANTHER" id="PTHR33059:SF84">
    <property type="entry name" value="FCS-LIKE ZINC FINGER 15"/>
    <property type="match status" value="1"/>
</dbReference>
<accession>A0ABS8S675</accession>
<evidence type="ECO:0000259" key="7">
    <source>
        <dbReference type="PROSITE" id="PS51795"/>
    </source>
</evidence>
<name>A0ABS8S675_DATST</name>
<evidence type="ECO:0000256" key="2">
    <source>
        <dbReference type="ARBA" id="ARBA00009374"/>
    </source>
</evidence>
<dbReference type="EMBL" id="JACEIK010000308">
    <property type="protein sequence ID" value="MCD7454623.1"/>
    <property type="molecule type" value="Genomic_DNA"/>
</dbReference>
<evidence type="ECO:0000256" key="5">
    <source>
        <dbReference type="ARBA" id="ARBA00022771"/>
    </source>
</evidence>
<dbReference type="InterPro" id="IPR007650">
    <property type="entry name" value="Zf-FLZ_dom"/>
</dbReference>
<evidence type="ECO:0000256" key="4">
    <source>
        <dbReference type="ARBA" id="ARBA00022723"/>
    </source>
</evidence>
<evidence type="ECO:0000256" key="1">
    <source>
        <dbReference type="ARBA" id="ARBA00004496"/>
    </source>
</evidence>
<dbReference type="Proteomes" id="UP000823775">
    <property type="component" value="Unassembled WGS sequence"/>
</dbReference>
<sequence>MVGLSVVLEGDEEIGGIKRNMTCSPSFSQIVNKTSVTIKPFAANIIPKEKTICGFLESCFLCKKKLLPDRDIYMYKGDVPFCSVECRSRQIFMDEQETINKKPKHHNPIAASSSNSASCFNQMFFIAF</sequence>
<feature type="zinc finger region" description="FLZ-type" evidence="6">
    <location>
        <begin position="54"/>
        <end position="98"/>
    </location>
</feature>
<protein>
    <recommendedName>
        <fullName evidence="7">FLZ-type domain-containing protein</fullName>
    </recommendedName>
</protein>